<feature type="region of interest" description="Disordered" evidence="6">
    <location>
        <begin position="405"/>
        <end position="516"/>
    </location>
</feature>
<feature type="region of interest" description="Disordered" evidence="6">
    <location>
        <begin position="24"/>
        <end position="76"/>
    </location>
</feature>
<feature type="compositionally biased region" description="Polar residues" evidence="6">
    <location>
        <begin position="678"/>
        <end position="689"/>
    </location>
</feature>
<evidence type="ECO:0000256" key="2">
    <source>
        <dbReference type="ARBA" id="ARBA00022771"/>
    </source>
</evidence>
<protein>
    <recommendedName>
        <fullName evidence="7">THAP-type domain-containing protein</fullName>
    </recommendedName>
</protein>
<evidence type="ECO:0000256" key="3">
    <source>
        <dbReference type="ARBA" id="ARBA00022833"/>
    </source>
</evidence>
<evidence type="ECO:0000256" key="5">
    <source>
        <dbReference type="PROSITE-ProRule" id="PRU00309"/>
    </source>
</evidence>
<sequence>MSERVTRTRNASVARKRYGDEFEQVPLKRPYNKSEPSTIKVKVPPSSSSTKKDTPKFVKNLSQKSGAKEFTTSSEDSEIDVTGDCVLPKITASGEEIVCKNERTPTKNEDFGQEDDEDEEEEQQDGGHMDTEMVFSSFPCHVIPDTLVRLTKTPVDGEHLEVRKMANGRLRILVAGMKTYTPYSTMTHRPCIVCNRQMTCGEMHLNFPADLDRRRIWANLLGFKYKDILRSKIGPVTLSVAGGPICTEHFSEECFRNHNFNKAAIEAFGVPVAISPDVKTTPSKKRVPWVCTICPFNTCDVTELRDHLVEHTDEMMKDQLNSLHAPPAGFMCPFCRKCTYGYRTVSGFRRHLLTPPVQHCHLRRIYEFAKMNCRASELEPIDSWEKWTRRNVYVAYHGCEPPVDEIVLTPSPTKKSGGKQRFDPKRQAGQSTSGAVRSLSFGNEPTSAGGASALQRKSHLLPNNPPKNEPIQEELDEKPLLIPPPPISTDGSQTSTSTSSPTKKPQNEPKKEPKVDDVAFAQMIEKRAKNLQRLMNAKKPTTQQAVKPRKPNFTLKMGAAAGTSEIKPKIEGIVKEEVVLEDERPLKSVLARSFAAGEKPSMEKYKLTPQIMAEEMKKQQQYAMPPQPQPKIVKKSEIIVRRFGGGGGVLGGKRPMILSSPRTKIVPKPEAAREKSITPPTQQLAQTPKNEPVPEPTTQPEPEIQAEPEKSTAAPPMMTLADALAKQGESEEDPNLDANLEELLKDPSYSTLEFQQNAQAQQKNSYKMKQEMRMSKQCIRQLEAARARARLFGEGNEQEETFDIVNTEEGPQVIARNDPEWKIRNQNLEGAEAEPKNDEI</sequence>
<feature type="compositionally biased region" description="Basic and acidic residues" evidence="6">
    <location>
        <begin position="97"/>
        <end position="110"/>
    </location>
</feature>
<accession>A0A9P1IFQ9</accession>
<evidence type="ECO:0000313" key="8">
    <source>
        <dbReference type="EMBL" id="CAI5444449.1"/>
    </source>
</evidence>
<feature type="region of interest" description="Disordered" evidence="6">
    <location>
        <begin position="534"/>
        <end position="560"/>
    </location>
</feature>
<keyword evidence="9" id="KW-1185">Reference proteome</keyword>
<feature type="region of interest" description="Disordered" evidence="6">
    <location>
        <begin position="644"/>
        <end position="737"/>
    </location>
</feature>
<keyword evidence="4 5" id="KW-0238">DNA-binding</keyword>
<keyword evidence="1" id="KW-0479">Metal-binding</keyword>
<dbReference type="InterPro" id="IPR006612">
    <property type="entry name" value="THAP_Znf"/>
</dbReference>
<dbReference type="PROSITE" id="PS50950">
    <property type="entry name" value="ZF_THAP"/>
    <property type="match status" value="1"/>
</dbReference>
<feature type="compositionally biased region" description="Polar residues" evidence="6">
    <location>
        <begin position="428"/>
        <end position="446"/>
    </location>
</feature>
<dbReference type="GO" id="GO:0003677">
    <property type="term" value="F:DNA binding"/>
    <property type="evidence" value="ECO:0007669"/>
    <property type="project" value="UniProtKB-UniRule"/>
</dbReference>
<proteinExistence type="predicted"/>
<name>A0A9P1IFQ9_9PELO</name>
<reference evidence="8" key="1">
    <citation type="submission" date="2022-11" db="EMBL/GenBank/DDBJ databases">
        <authorList>
            <person name="Kikuchi T."/>
        </authorList>
    </citation>
    <scope>NUCLEOTIDE SEQUENCE</scope>
    <source>
        <strain evidence="8">PS1010</strain>
    </source>
</reference>
<keyword evidence="2 5" id="KW-0863">Zinc-finger</keyword>
<evidence type="ECO:0000313" key="9">
    <source>
        <dbReference type="Proteomes" id="UP001152747"/>
    </source>
</evidence>
<organism evidence="8 9">
    <name type="scientific">Caenorhabditis angaria</name>
    <dbReference type="NCBI Taxonomy" id="860376"/>
    <lineage>
        <taxon>Eukaryota</taxon>
        <taxon>Metazoa</taxon>
        <taxon>Ecdysozoa</taxon>
        <taxon>Nematoda</taxon>
        <taxon>Chromadorea</taxon>
        <taxon>Rhabditida</taxon>
        <taxon>Rhabditina</taxon>
        <taxon>Rhabditomorpha</taxon>
        <taxon>Rhabditoidea</taxon>
        <taxon>Rhabditidae</taxon>
        <taxon>Peloderinae</taxon>
        <taxon>Caenorhabditis</taxon>
    </lineage>
</organism>
<evidence type="ECO:0000259" key="7">
    <source>
        <dbReference type="PROSITE" id="PS50950"/>
    </source>
</evidence>
<dbReference type="AlphaFoldDB" id="A0A9P1IFQ9"/>
<feature type="compositionally biased region" description="Acidic residues" evidence="6">
    <location>
        <begin position="111"/>
        <end position="124"/>
    </location>
</feature>
<gene>
    <name evidence="8" type="ORF">CAMP_LOCUS7086</name>
</gene>
<dbReference type="EMBL" id="CANHGI010000003">
    <property type="protein sequence ID" value="CAI5444449.1"/>
    <property type="molecule type" value="Genomic_DNA"/>
</dbReference>
<dbReference type="GO" id="GO:0008270">
    <property type="term" value="F:zinc ion binding"/>
    <property type="evidence" value="ECO:0007669"/>
    <property type="project" value="UniProtKB-KW"/>
</dbReference>
<dbReference type="InterPro" id="IPR013087">
    <property type="entry name" value="Znf_C2H2_type"/>
</dbReference>
<feature type="compositionally biased region" description="Polar residues" evidence="6">
    <location>
        <begin position="60"/>
        <end position="74"/>
    </location>
</feature>
<evidence type="ECO:0000256" key="6">
    <source>
        <dbReference type="SAM" id="MobiDB-lite"/>
    </source>
</evidence>
<dbReference type="OrthoDB" id="5871148at2759"/>
<feature type="compositionally biased region" description="Low complexity" evidence="6">
    <location>
        <begin position="36"/>
        <end position="49"/>
    </location>
</feature>
<feature type="compositionally biased region" description="Basic and acidic residues" evidence="6">
    <location>
        <begin position="505"/>
        <end position="516"/>
    </location>
</feature>
<keyword evidence="3" id="KW-0862">Zinc</keyword>
<feature type="region of interest" description="Disordered" evidence="6">
    <location>
        <begin position="97"/>
        <end position="127"/>
    </location>
</feature>
<feature type="domain" description="THAP-type" evidence="7">
    <location>
        <begin position="186"/>
        <end position="274"/>
    </location>
</feature>
<evidence type="ECO:0000256" key="4">
    <source>
        <dbReference type="ARBA" id="ARBA00023125"/>
    </source>
</evidence>
<comment type="caution">
    <text evidence="8">The sequence shown here is derived from an EMBL/GenBank/DDBJ whole genome shotgun (WGS) entry which is preliminary data.</text>
</comment>
<feature type="compositionally biased region" description="Low complexity" evidence="6">
    <location>
        <begin position="488"/>
        <end position="504"/>
    </location>
</feature>
<dbReference type="SMART" id="SM00355">
    <property type="entry name" value="ZnF_C2H2"/>
    <property type="match status" value="2"/>
</dbReference>
<dbReference type="Proteomes" id="UP001152747">
    <property type="component" value="Unassembled WGS sequence"/>
</dbReference>
<evidence type="ECO:0000256" key="1">
    <source>
        <dbReference type="ARBA" id="ARBA00022723"/>
    </source>
</evidence>